<dbReference type="InterPro" id="IPR011335">
    <property type="entry name" value="Restrct_endonuc-II-like"/>
</dbReference>
<dbReference type="eggNOG" id="COG4636">
    <property type="taxonomic scope" value="Bacteria"/>
</dbReference>
<dbReference type="PATRIC" id="fig|631454.5.peg.696"/>
<sequence length="205" mass="22629">MSALDDRHDEAKLPQPRTTQAAEGLRRRPFTVAEIRAFVEAGLIDEDERFELIGGEIVPMSPKGLRHERVKSFVNEQLVRSLPGHLATTPETTFTLSDDTFLEPDFVVYERTVGLQGLNGGTCLLAIEISDTSLGWDRGRKAGIYASFGVAELWVVDAMRLETRVHRQPSPTGYREVFDVTAATALDTARVPGLALRLADIDPPV</sequence>
<evidence type="ECO:0000313" key="4">
    <source>
        <dbReference type="Proteomes" id="UP000017819"/>
    </source>
</evidence>
<evidence type="ECO:0000313" key="3">
    <source>
        <dbReference type="EMBL" id="ESR26922.1"/>
    </source>
</evidence>
<dbReference type="EMBL" id="AWXZ01000013">
    <property type="protein sequence ID" value="ESR26922.1"/>
    <property type="molecule type" value="Genomic_DNA"/>
</dbReference>
<evidence type="ECO:0000256" key="1">
    <source>
        <dbReference type="SAM" id="MobiDB-lite"/>
    </source>
</evidence>
<gene>
    <name evidence="3" type="ORF">N177_0706</name>
</gene>
<feature type="domain" description="Putative restriction endonuclease" evidence="2">
    <location>
        <begin position="45"/>
        <end position="195"/>
    </location>
</feature>
<accession>V4R4R7</accession>
<dbReference type="RefSeq" id="WP_023430855.1">
    <property type="nucleotide sequence ID" value="NZ_AWXZ01000013.1"/>
</dbReference>
<organism evidence="3 4">
    <name type="scientific">Lutibaculum baratangense AMV1</name>
    <dbReference type="NCBI Taxonomy" id="631454"/>
    <lineage>
        <taxon>Bacteria</taxon>
        <taxon>Pseudomonadati</taxon>
        <taxon>Pseudomonadota</taxon>
        <taxon>Alphaproteobacteria</taxon>
        <taxon>Hyphomicrobiales</taxon>
        <taxon>Tepidamorphaceae</taxon>
        <taxon>Lutibaculum</taxon>
    </lineage>
</organism>
<comment type="caution">
    <text evidence="3">The sequence shown here is derived from an EMBL/GenBank/DDBJ whole genome shotgun (WGS) entry which is preliminary data.</text>
</comment>
<dbReference type="Pfam" id="PF05685">
    <property type="entry name" value="Uma2"/>
    <property type="match status" value="1"/>
</dbReference>
<dbReference type="PANTHER" id="PTHR35400">
    <property type="entry name" value="SLR1083 PROTEIN"/>
    <property type="match status" value="1"/>
</dbReference>
<dbReference type="PANTHER" id="PTHR35400:SF1">
    <property type="entry name" value="SLR1083 PROTEIN"/>
    <property type="match status" value="1"/>
</dbReference>
<dbReference type="CDD" id="cd06260">
    <property type="entry name" value="DUF820-like"/>
    <property type="match status" value="1"/>
</dbReference>
<dbReference type="Gene3D" id="3.90.1570.10">
    <property type="entry name" value="tt1808, chain A"/>
    <property type="match status" value="1"/>
</dbReference>
<dbReference type="Proteomes" id="UP000017819">
    <property type="component" value="Unassembled WGS sequence"/>
</dbReference>
<name>V4R4R7_9HYPH</name>
<dbReference type="STRING" id="631454.N177_0706"/>
<keyword evidence="4" id="KW-1185">Reference proteome</keyword>
<dbReference type="OrthoDB" id="196625at2"/>
<reference evidence="3 4" key="1">
    <citation type="journal article" date="2014" name="Genome Announc.">
        <title>Draft Genome Sequence of Lutibaculum baratangense Strain AMV1T, Isolated from a Mud Volcano in Andamans, India.</title>
        <authorList>
            <person name="Singh A."/>
            <person name="Sreenivas A."/>
            <person name="Sathyanarayana Reddy G."/>
            <person name="Pinnaka A.K."/>
            <person name="Shivaji S."/>
        </authorList>
    </citation>
    <scope>NUCLEOTIDE SEQUENCE [LARGE SCALE GENOMIC DNA]</scope>
    <source>
        <strain evidence="3 4">AMV1</strain>
    </source>
</reference>
<feature type="region of interest" description="Disordered" evidence="1">
    <location>
        <begin position="1"/>
        <end position="25"/>
    </location>
</feature>
<protein>
    <recommendedName>
        <fullName evidence="2">Putative restriction endonuclease domain-containing protein</fullName>
    </recommendedName>
</protein>
<dbReference type="InterPro" id="IPR012296">
    <property type="entry name" value="Nuclease_put_TT1808"/>
</dbReference>
<dbReference type="AlphaFoldDB" id="V4R4R7"/>
<proteinExistence type="predicted"/>
<evidence type="ECO:0000259" key="2">
    <source>
        <dbReference type="Pfam" id="PF05685"/>
    </source>
</evidence>
<feature type="compositionally biased region" description="Basic and acidic residues" evidence="1">
    <location>
        <begin position="1"/>
        <end position="12"/>
    </location>
</feature>
<dbReference type="SUPFAM" id="SSF52980">
    <property type="entry name" value="Restriction endonuclease-like"/>
    <property type="match status" value="1"/>
</dbReference>
<dbReference type="InterPro" id="IPR008538">
    <property type="entry name" value="Uma2"/>
</dbReference>